<dbReference type="InterPro" id="IPR000719">
    <property type="entry name" value="Prot_kinase_dom"/>
</dbReference>
<dbReference type="AlphaFoldDB" id="A0A2H3BPD4"/>
<gene>
    <name evidence="2" type="ORF">ARMSODRAFT_1087333</name>
</gene>
<evidence type="ECO:0000259" key="1">
    <source>
        <dbReference type="PROSITE" id="PS50011"/>
    </source>
</evidence>
<proteinExistence type="predicted"/>
<dbReference type="GO" id="GO:0004672">
    <property type="term" value="F:protein kinase activity"/>
    <property type="evidence" value="ECO:0007669"/>
    <property type="project" value="InterPro"/>
</dbReference>
<dbReference type="Gene3D" id="3.30.200.20">
    <property type="entry name" value="Phosphorylase Kinase, domain 1"/>
    <property type="match status" value="1"/>
</dbReference>
<dbReference type="PROSITE" id="PS50011">
    <property type="entry name" value="PROTEIN_KINASE_DOM"/>
    <property type="match status" value="1"/>
</dbReference>
<organism evidence="2 3">
    <name type="scientific">Armillaria solidipes</name>
    <dbReference type="NCBI Taxonomy" id="1076256"/>
    <lineage>
        <taxon>Eukaryota</taxon>
        <taxon>Fungi</taxon>
        <taxon>Dikarya</taxon>
        <taxon>Basidiomycota</taxon>
        <taxon>Agaricomycotina</taxon>
        <taxon>Agaricomycetes</taxon>
        <taxon>Agaricomycetidae</taxon>
        <taxon>Agaricales</taxon>
        <taxon>Marasmiineae</taxon>
        <taxon>Physalacriaceae</taxon>
        <taxon>Armillaria</taxon>
    </lineage>
</organism>
<accession>A0A2H3BPD4</accession>
<keyword evidence="3" id="KW-1185">Reference proteome</keyword>
<dbReference type="InterPro" id="IPR011009">
    <property type="entry name" value="Kinase-like_dom_sf"/>
</dbReference>
<protein>
    <recommendedName>
        <fullName evidence="1">Protein kinase domain-containing protein</fullName>
    </recommendedName>
</protein>
<dbReference type="GO" id="GO:0005524">
    <property type="term" value="F:ATP binding"/>
    <property type="evidence" value="ECO:0007669"/>
    <property type="project" value="InterPro"/>
</dbReference>
<dbReference type="SUPFAM" id="SSF56112">
    <property type="entry name" value="Protein kinase-like (PK-like)"/>
    <property type="match status" value="1"/>
</dbReference>
<dbReference type="Proteomes" id="UP000218334">
    <property type="component" value="Unassembled WGS sequence"/>
</dbReference>
<name>A0A2H3BPD4_9AGAR</name>
<reference evidence="3" key="1">
    <citation type="journal article" date="2017" name="Nat. Ecol. Evol.">
        <title>Genome expansion and lineage-specific genetic innovations in the forest pathogenic fungi Armillaria.</title>
        <authorList>
            <person name="Sipos G."/>
            <person name="Prasanna A.N."/>
            <person name="Walter M.C."/>
            <person name="O'Connor E."/>
            <person name="Balint B."/>
            <person name="Krizsan K."/>
            <person name="Kiss B."/>
            <person name="Hess J."/>
            <person name="Varga T."/>
            <person name="Slot J."/>
            <person name="Riley R."/>
            <person name="Boka B."/>
            <person name="Rigling D."/>
            <person name="Barry K."/>
            <person name="Lee J."/>
            <person name="Mihaltcheva S."/>
            <person name="LaButti K."/>
            <person name="Lipzen A."/>
            <person name="Waldron R."/>
            <person name="Moloney N.M."/>
            <person name="Sperisen C."/>
            <person name="Kredics L."/>
            <person name="Vagvoelgyi C."/>
            <person name="Patrignani A."/>
            <person name="Fitzpatrick D."/>
            <person name="Nagy I."/>
            <person name="Doyle S."/>
            <person name="Anderson J.B."/>
            <person name="Grigoriev I.V."/>
            <person name="Gueldener U."/>
            <person name="Muensterkoetter M."/>
            <person name="Nagy L.G."/>
        </authorList>
    </citation>
    <scope>NUCLEOTIDE SEQUENCE [LARGE SCALE GENOMIC DNA]</scope>
    <source>
        <strain evidence="3">28-4</strain>
    </source>
</reference>
<dbReference type="EMBL" id="KZ293444">
    <property type="protein sequence ID" value="PBK65723.1"/>
    <property type="molecule type" value="Genomic_DNA"/>
</dbReference>
<feature type="domain" description="Protein kinase" evidence="1">
    <location>
        <begin position="1"/>
        <end position="192"/>
    </location>
</feature>
<evidence type="ECO:0000313" key="2">
    <source>
        <dbReference type="EMBL" id="PBK65723.1"/>
    </source>
</evidence>
<evidence type="ECO:0000313" key="3">
    <source>
        <dbReference type="Proteomes" id="UP000218334"/>
    </source>
</evidence>
<sequence>MVLGRKLGRGAVGEAYEASPEVDFGDGNIAHCLDKVVVKLALSERQTERLRHEYNIYRHLSDGPMRVTNIPRVFGFFADVESEAGALILSHAGTALAYRPSPPGTGITVSAEERAIYIEILTSIHAAGVTHGDIRTWNLPEDDKGGYFIADFDRAKLHGSRVQMAAEQDRLRLLLDGEIIDDYSVTSYPASS</sequence>